<evidence type="ECO:0000313" key="4">
    <source>
        <dbReference type="Proteomes" id="UP000231470"/>
    </source>
</evidence>
<evidence type="ECO:0000313" key="2">
    <source>
        <dbReference type="EMBL" id="APD20121.1"/>
    </source>
</evidence>
<dbReference type="Proteomes" id="UP000231470">
    <property type="component" value="Segment"/>
</dbReference>
<reference evidence="1 4" key="2">
    <citation type="journal article" date="2017" name="Arch. Virol.">
        <title>First complete genome sequence of a virulent bacteriophage infecting the opportunistic pathogen Serratia rubidaea.</title>
        <authorList>
            <person name="Xing S."/>
            <person name="Ma T."/>
            <person name="Zhang X."/>
            <person name="Huang Y."/>
            <person name="Mi Z."/>
            <person name="Sun Q."/>
            <person name="An X."/>
            <person name="Fan H."/>
            <person name="Wu S."/>
            <person name="Wei L."/>
            <person name="Tong Y."/>
        </authorList>
    </citation>
    <scope>NUCLEOTIDE SEQUENCE [LARGE SCALE GENOMIC DNA]</scope>
</reference>
<dbReference type="GeneID" id="40092495"/>
<proteinExistence type="predicted"/>
<name>A0A1J0MGC9_9CAUD</name>
<evidence type="ECO:0000313" key="1">
    <source>
        <dbReference type="EMBL" id="ANM47213.1"/>
    </source>
</evidence>
<sequence>MKISDMTKEQLHEALDNAVFNMISFEDRLQMLMALKKIEDEETETSKD</sequence>
<protein>
    <submittedName>
        <fullName evidence="2">Uncharacterized protein</fullName>
    </submittedName>
</protein>
<evidence type="ECO:0000313" key="3">
    <source>
        <dbReference type="Proteomes" id="UP000230444"/>
    </source>
</evidence>
<dbReference type="EMBL" id="KX147096">
    <property type="protein sequence ID" value="ANM47213.1"/>
    <property type="molecule type" value="Genomic_DNA"/>
</dbReference>
<keyword evidence="4" id="KW-1185">Reference proteome</keyword>
<dbReference type="RefSeq" id="YP_009616014.1">
    <property type="nucleotide sequence ID" value="NC_042047.1"/>
</dbReference>
<dbReference type="KEGG" id="vg:40092495"/>
<dbReference type="EMBL" id="KY073123">
    <property type="protein sequence ID" value="APD20121.1"/>
    <property type="molecule type" value="Genomic_DNA"/>
</dbReference>
<organism evidence="2 3">
    <name type="scientific">Serratia phage vB_Sru_IME250</name>
    <dbReference type="NCBI Taxonomy" id="1852640"/>
    <lineage>
        <taxon>Viruses</taxon>
        <taxon>Duplodnaviria</taxon>
        <taxon>Heunggongvirae</taxon>
        <taxon>Uroviricota</taxon>
        <taxon>Caudoviricetes</taxon>
        <taxon>Pantevenvirales</taxon>
        <taxon>Ackermannviridae</taxon>
        <taxon>Taipeivirus</taxon>
        <taxon>Taipeivirus IME250</taxon>
    </lineage>
</organism>
<dbReference type="Proteomes" id="UP000230444">
    <property type="component" value="Segment"/>
</dbReference>
<reference evidence="2 3" key="1">
    <citation type="submission" date="2016-11" db="EMBL/GenBank/DDBJ databases">
        <title>Complete genome of the first virulent bacteriophage infecting the opportunist pathogen Serratia rubidaea.</title>
        <authorList>
            <person name="Xing S."/>
            <person name="Ma T."/>
            <person name="Zhang X."/>
            <person name="Huang Y."/>
            <person name="Mi Z."/>
            <person name="Sun Q."/>
            <person name="An X."/>
            <person name="Fan H."/>
            <person name="Wu S."/>
            <person name="Lin W."/>
            <person name="Tong Y."/>
        </authorList>
    </citation>
    <scope>NUCLEOTIDE SEQUENCE [LARGE SCALE GENOMIC DNA]</scope>
</reference>
<accession>A0A1J0MGC9</accession>